<keyword evidence="1" id="KW-0812">Transmembrane</keyword>
<organism evidence="3 4">
    <name type="scientific">Tetradesmus obliquus</name>
    <name type="common">Green alga</name>
    <name type="synonym">Acutodesmus obliquus</name>
    <dbReference type="NCBI Taxonomy" id="3088"/>
    <lineage>
        <taxon>Eukaryota</taxon>
        <taxon>Viridiplantae</taxon>
        <taxon>Chlorophyta</taxon>
        <taxon>core chlorophytes</taxon>
        <taxon>Chlorophyceae</taxon>
        <taxon>CS clade</taxon>
        <taxon>Sphaeropleales</taxon>
        <taxon>Scenedesmaceae</taxon>
        <taxon>Tetradesmus</taxon>
    </lineage>
</organism>
<keyword evidence="1" id="KW-1133">Transmembrane helix</keyword>
<name>A0A383WL74_TETOB</name>
<dbReference type="EMBL" id="FNXT01001310">
    <property type="protein sequence ID" value="SZX78218.1"/>
    <property type="molecule type" value="Genomic_DNA"/>
</dbReference>
<evidence type="ECO:0000313" key="2">
    <source>
        <dbReference type="EMBL" id="SZX59719.1"/>
    </source>
</evidence>
<evidence type="ECO:0000256" key="1">
    <source>
        <dbReference type="SAM" id="Phobius"/>
    </source>
</evidence>
<dbReference type="AlphaFoldDB" id="A0A383WL74"/>
<keyword evidence="1" id="KW-0472">Membrane</keyword>
<evidence type="ECO:0000313" key="3">
    <source>
        <dbReference type="EMBL" id="SZX78218.1"/>
    </source>
</evidence>
<evidence type="ECO:0000313" key="4">
    <source>
        <dbReference type="Proteomes" id="UP000256970"/>
    </source>
</evidence>
<reference evidence="3 4" key="1">
    <citation type="submission" date="2016-10" db="EMBL/GenBank/DDBJ databases">
        <authorList>
            <person name="Cai Z."/>
        </authorList>
    </citation>
    <scope>NUCLEOTIDE SEQUENCE [LARGE SCALE GENOMIC DNA]</scope>
</reference>
<feature type="transmembrane region" description="Helical" evidence="1">
    <location>
        <begin position="187"/>
        <end position="211"/>
    </location>
</feature>
<feature type="transmembrane region" description="Helical" evidence="1">
    <location>
        <begin position="232"/>
        <end position="259"/>
    </location>
</feature>
<feature type="transmembrane region" description="Helical" evidence="1">
    <location>
        <begin position="90"/>
        <end position="113"/>
    </location>
</feature>
<feature type="transmembrane region" description="Helical" evidence="1">
    <location>
        <begin position="163"/>
        <end position="181"/>
    </location>
</feature>
<keyword evidence="4" id="KW-1185">Reference proteome</keyword>
<feature type="transmembrane region" description="Helical" evidence="1">
    <location>
        <begin position="57"/>
        <end position="78"/>
    </location>
</feature>
<accession>A0A383WL74</accession>
<proteinExistence type="predicted"/>
<dbReference type="EMBL" id="FNXT01000024">
    <property type="protein sequence ID" value="SZX59719.1"/>
    <property type="molecule type" value="Genomic_DNA"/>
</dbReference>
<gene>
    <name evidence="3" type="ORF">BQ4739_LOCUS18525</name>
    <name evidence="2" type="ORF">BQ4739_LOCUS331</name>
</gene>
<sequence>MAAVDPKPGLSGGSVTAAAPDAPVLSPWTLTFRLPGLESAYRQHYNARAKVLDQQAAAAYFTMVATGSLLYVLIFALLPQQQHSQFHKEANSCGALMAASWAGCGLHLALLLLLPEQCYIQQRSAITLGLRVLYLLGTARSYGQCHVGRAATHEVLGTAQESLFSAGVWRSGLVGLLWYAGAFPLLFWQHCLVQAVFLLAYWASLAPAVCADISSVQGGREALAATARTAQLLWMQLLAAAGAPNAAAAAAAAAASATVETAGSSGSSAALGCLQQLRWVQFAVGYALPTFLLYCYESHCRTRWQRQQWQAAHHAAQLCTMVTQHGQGCSSSNSSSLAGSSSSNSELAAAAAAPAAAVDIKQCLLCGLPMRLLPAAGAAAAAAAGMAVEPAGGMLRSSSSSSAVQSQNGLLEDGLRRCNSMQHVEQQLHLSLAPAAAAAAAAAAGAVGSPSCSSFAAAALQQQQQQQQQGGGLMCSCAAAGACCPDAFSMECQQAQAPPSAREVYLLLLSLGLAWLGLGALH</sequence>
<protein>
    <submittedName>
        <fullName evidence="3">Uncharacterized protein</fullName>
    </submittedName>
</protein>
<dbReference type="Proteomes" id="UP000256970">
    <property type="component" value="Unassembled WGS sequence"/>
</dbReference>
<feature type="transmembrane region" description="Helical" evidence="1">
    <location>
        <begin position="279"/>
        <end position="296"/>
    </location>
</feature>
<feature type="transmembrane region" description="Helical" evidence="1">
    <location>
        <begin position="504"/>
        <end position="521"/>
    </location>
</feature>